<accession>A0ABU3Y339</accession>
<reference evidence="1 2" key="1">
    <citation type="submission" date="2023-10" db="EMBL/GenBank/DDBJ databases">
        <title>Sphingomonas sp. HF-S4 16S ribosomal RNA gene Genome sequencing and assembly.</title>
        <authorList>
            <person name="Lee H."/>
        </authorList>
    </citation>
    <scope>NUCLEOTIDE SEQUENCE [LARGE SCALE GENOMIC DNA]</scope>
    <source>
        <strain evidence="1 2">HF-S4</strain>
    </source>
</reference>
<organism evidence="1 2">
    <name type="scientific">Sphingomonas agrestis</name>
    <dbReference type="NCBI Taxonomy" id="3080540"/>
    <lineage>
        <taxon>Bacteria</taxon>
        <taxon>Pseudomonadati</taxon>
        <taxon>Pseudomonadota</taxon>
        <taxon>Alphaproteobacteria</taxon>
        <taxon>Sphingomonadales</taxon>
        <taxon>Sphingomonadaceae</taxon>
        <taxon>Sphingomonas</taxon>
    </lineage>
</organism>
<keyword evidence="2" id="KW-1185">Reference proteome</keyword>
<evidence type="ECO:0000313" key="1">
    <source>
        <dbReference type="EMBL" id="MDV3455805.1"/>
    </source>
</evidence>
<dbReference type="RefSeq" id="WP_317225010.1">
    <property type="nucleotide sequence ID" value="NZ_JAWJEJ010000001.1"/>
</dbReference>
<dbReference type="EMBL" id="JAWJEJ010000001">
    <property type="protein sequence ID" value="MDV3455805.1"/>
    <property type="molecule type" value="Genomic_DNA"/>
</dbReference>
<sequence length="93" mass="10392">MTEATRDDPTKTPEIDWRMSASLENVPRGEEELAEVTSLERAVRAWRALDDPHRDVARLTLERPVQLDGALADQFIGAAIAQLVERLPAASQR</sequence>
<dbReference type="Proteomes" id="UP001273531">
    <property type="component" value="Unassembled WGS sequence"/>
</dbReference>
<evidence type="ECO:0000313" key="2">
    <source>
        <dbReference type="Proteomes" id="UP001273531"/>
    </source>
</evidence>
<comment type="caution">
    <text evidence="1">The sequence shown here is derived from an EMBL/GenBank/DDBJ whole genome shotgun (WGS) entry which is preliminary data.</text>
</comment>
<protein>
    <submittedName>
        <fullName evidence="1">Uncharacterized protein</fullName>
    </submittedName>
</protein>
<gene>
    <name evidence="1" type="ORF">RZN05_02325</name>
</gene>
<name>A0ABU3Y339_9SPHN</name>
<proteinExistence type="predicted"/>